<dbReference type="EMBL" id="BJUD01000014">
    <property type="protein sequence ID" value="GEK28643.1"/>
    <property type="molecule type" value="Genomic_DNA"/>
</dbReference>
<proteinExistence type="predicted"/>
<gene>
    <name evidence="1" type="ORF">LSI01_09540</name>
</gene>
<dbReference type="AlphaFoldDB" id="A0A510VNY7"/>
<evidence type="ECO:0000313" key="2">
    <source>
        <dbReference type="Proteomes" id="UP000321429"/>
    </source>
</evidence>
<comment type="caution">
    <text evidence="1">The sequence shown here is derived from an EMBL/GenBank/DDBJ whole genome shotgun (WGS) entry which is preliminary data.</text>
</comment>
<evidence type="ECO:0000313" key="1">
    <source>
        <dbReference type="EMBL" id="GEK28643.1"/>
    </source>
</evidence>
<dbReference type="Proteomes" id="UP000321429">
    <property type="component" value="Unassembled WGS sequence"/>
</dbReference>
<evidence type="ECO:0008006" key="3">
    <source>
        <dbReference type="Google" id="ProtNLM"/>
    </source>
</evidence>
<name>A0A510VNY7_9LACO</name>
<sequence>MPATNVHTHNMHYLTANGTPVFNVPHNLAHFRHDYSISQDVMQRKLGSETPIFTYPYGTGTPQVQAFLEQQPLQVIYTLNTGIVGRHSDLKSTPRVIINSNSWHSVTNWLSGRKATE</sequence>
<dbReference type="Gene3D" id="3.20.20.370">
    <property type="entry name" value="Glycoside hydrolase/deacetylase"/>
    <property type="match status" value="1"/>
</dbReference>
<dbReference type="SUPFAM" id="SSF88713">
    <property type="entry name" value="Glycoside hydrolase/deacetylase"/>
    <property type="match status" value="1"/>
</dbReference>
<reference evidence="1 2" key="1">
    <citation type="submission" date="2019-07" db="EMBL/GenBank/DDBJ databases">
        <title>Whole genome shotgun sequence of Lactobacillus siliginis NBRC 101315.</title>
        <authorList>
            <person name="Hosoyama A."/>
            <person name="Uohara A."/>
            <person name="Ohji S."/>
            <person name="Ichikawa N."/>
        </authorList>
    </citation>
    <scope>NUCLEOTIDE SEQUENCE [LARGE SCALE GENOMIC DNA]</scope>
    <source>
        <strain evidence="1 2">NBRC 101315</strain>
    </source>
</reference>
<dbReference type="InterPro" id="IPR011330">
    <property type="entry name" value="Glyco_hydro/deAcase_b/a-brl"/>
</dbReference>
<protein>
    <recommendedName>
        <fullName evidence="3">NodB homology domain-containing protein</fullName>
    </recommendedName>
</protein>
<accession>A0A510VNY7</accession>
<organism evidence="1 2">
    <name type="scientific">Furfurilactobacillus siliginis</name>
    <dbReference type="NCBI Taxonomy" id="348151"/>
    <lineage>
        <taxon>Bacteria</taxon>
        <taxon>Bacillati</taxon>
        <taxon>Bacillota</taxon>
        <taxon>Bacilli</taxon>
        <taxon>Lactobacillales</taxon>
        <taxon>Lactobacillaceae</taxon>
        <taxon>Furfurilactobacillus</taxon>
    </lineage>
</organism>
<dbReference type="GO" id="GO:0005975">
    <property type="term" value="P:carbohydrate metabolic process"/>
    <property type="evidence" value="ECO:0007669"/>
    <property type="project" value="InterPro"/>
</dbReference>